<evidence type="ECO:0000313" key="2">
    <source>
        <dbReference type="EMBL" id="RNA42887.1"/>
    </source>
</evidence>
<feature type="signal peptide" evidence="1">
    <location>
        <begin position="1"/>
        <end position="18"/>
    </location>
</feature>
<protein>
    <submittedName>
        <fullName evidence="2">Uncharacterized protein</fullName>
    </submittedName>
</protein>
<organism evidence="2 3">
    <name type="scientific">Brachionus plicatilis</name>
    <name type="common">Marine rotifer</name>
    <name type="synonym">Brachionus muelleri</name>
    <dbReference type="NCBI Taxonomy" id="10195"/>
    <lineage>
        <taxon>Eukaryota</taxon>
        <taxon>Metazoa</taxon>
        <taxon>Spiralia</taxon>
        <taxon>Gnathifera</taxon>
        <taxon>Rotifera</taxon>
        <taxon>Eurotatoria</taxon>
        <taxon>Monogononta</taxon>
        <taxon>Pseudotrocha</taxon>
        <taxon>Ploima</taxon>
        <taxon>Brachionidae</taxon>
        <taxon>Brachionus</taxon>
    </lineage>
</organism>
<reference evidence="2 3" key="1">
    <citation type="journal article" date="2018" name="Sci. Rep.">
        <title>Genomic signatures of local adaptation to the degree of environmental predictability in rotifers.</title>
        <authorList>
            <person name="Franch-Gras L."/>
            <person name="Hahn C."/>
            <person name="Garcia-Roger E.M."/>
            <person name="Carmona M.J."/>
            <person name="Serra M."/>
            <person name="Gomez A."/>
        </authorList>
    </citation>
    <scope>NUCLEOTIDE SEQUENCE [LARGE SCALE GENOMIC DNA]</scope>
    <source>
        <strain evidence="2">HYR1</strain>
    </source>
</reference>
<dbReference type="AlphaFoldDB" id="A0A3M7T4M7"/>
<gene>
    <name evidence="2" type="ORF">BpHYR1_045465</name>
</gene>
<name>A0A3M7T4M7_BRAPC</name>
<comment type="caution">
    <text evidence="2">The sequence shown here is derived from an EMBL/GenBank/DDBJ whole genome shotgun (WGS) entry which is preliminary data.</text>
</comment>
<dbReference type="EMBL" id="REGN01000304">
    <property type="protein sequence ID" value="RNA42887.1"/>
    <property type="molecule type" value="Genomic_DNA"/>
</dbReference>
<keyword evidence="1" id="KW-0732">Signal</keyword>
<proteinExistence type="predicted"/>
<evidence type="ECO:0000256" key="1">
    <source>
        <dbReference type="SAM" id="SignalP"/>
    </source>
</evidence>
<accession>A0A3M7T4M7</accession>
<evidence type="ECO:0000313" key="3">
    <source>
        <dbReference type="Proteomes" id="UP000276133"/>
    </source>
</evidence>
<dbReference type="Proteomes" id="UP000276133">
    <property type="component" value="Unassembled WGS sequence"/>
</dbReference>
<feature type="chain" id="PRO_5018072714" evidence="1">
    <location>
        <begin position="19"/>
        <end position="73"/>
    </location>
</feature>
<sequence>MKFLPFFVFTVFLLALDSKKTNQPAENIGLNGVRIIEDKDLLNSIDLEDLTKNAKKVKPIHYNAREKKSNKDL</sequence>
<keyword evidence="3" id="KW-1185">Reference proteome</keyword>